<protein>
    <recommendedName>
        <fullName evidence="3">Helix-turn-helix protein</fullName>
    </recommendedName>
</protein>
<gene>
    <name evidence="1" type="ORF">EDD38_3289</name>
</gene>
<keyword evidence="2" id="KW-1185">Reference proteome</keyword>
<dbReference type="Proteomes" id="UP000266906">
    <property type="component" value="Unassembled WGS sequence"/>
</dbReference>
<dbReference type="RefSeq" id="WP_123818593.1">
    <property type="nucleotide sequence ID" value="NZ_RKQG01000001.1"/>
</dbReference>
<dbReference type="EMBL" id="RKQG01000001">
    <property type="protein sequence ID" value="RPE34946.1"/>
    <property type="molecule type" value="Genomic_DNA"/>
</dbReference>
<evidence type="ECO:0008006" key="3">
    <source>
        <dbReference type="Google" id="ProtNLM"/>
    </source>
</evidence>
<evidence type="ECO:0000313" key="1">
    <source>
        <dbReference type="EMBL" id="RPE34946.1"/>
    </source>
</evidence>
<accession>A0A3N4RQ42</accession>
<sequence length="244" mass="26507">MTTKHARYARTLGHTATVTPDRAAHHIHHLRRNGMRDQHIAAAAHVSAPTIYRIARHHGPITRAVEQRILEVTAPAGSDTAGCTATLPAAGTCRRLRALVVQGYPPAIIAVRLGMPRGQVHDLLHARYGRVAVHVAVRVGQLYLEWWDRQAEQHVTAAAAAKARTLAASYGWSPAAAWDHIDDPSAQPDLGGTVSRVQAVVEDTAELVLEGLSREGIAVRLGIQWDAVRQAHRRAGVPLPVMYD</sequence>
<evidence type="ECO:0000313" key="2">
    <source>
        <dbReference type="Proteomes" id="UP000266906"/>
    </source>
</evidence>
<organism evidence="1 2">
    <name type="scientific">Kitasatospora cineracea</name>
    <dbReference type="NCBI Taxonomy" id="88074"/>
    <lineage>
        <taxon>Bacteria</taxon>
        <taxon>Bacillati</taxon>
        <taxon>Actinomycetota</taxon>
        <taxon>Actinomycetes</taxon>
        <taxon>Kitasatosporales</taxon>
        <taxon>Streptomycetaceae</taxon>
        <taxon>Kitasatospora</taxon>
    </lineage>
</organism>
<dbReference type="AlphaFoldDB" id="A0A3N4RQ42"/>
<proteinExistence type="predicted"/>
<comment type="caution">
    <text evidence="1">The sequence shown here is derived from an EMBL/GenBank/DDBJ whole genome shotgun (WGS) entry which is preliminary data.</text>
</comment>
<reference evidence="1 2" key="1">
    <citation type="submission" date="2018-11" db="EMBL/GenBank/DDBJ databases">
        <title>Sequencing the genomes of 1000 actinobacteria strains.</title>
        <authorList>
            <person name="Klenk H.-P."/>
        </authorList>
    </citation>
    <scope>NUCLEOTIDE SEQUENCE [LARGE SCALE GENOMIC DNA]</scope>
    <source>
        <strain evidence="1 2">DSM 44781</strain>
    </source>
</reference>
<name>A0A3N4RQ42_9ACTN</name>